<dbReference type="PATRIC" id="fig|1263870.3.peg.5620"/>
<proteinExistence type="predicted"/>
<feature type="chain" id="PRO_5004073015" evidence="1">
    <location>
        <begin position="22"/>
        <end position="120"/>
    </location>
</feature>
<keyword evidence="3" id="KW-1185">Reference proteome</keyword>
<organism evidence="2 3">
    <name type="scientific">Rhodopirellula sallentina SM41</name>
    <dbReference type="NCBI Taxonomy" id="1263870"/>
    <lineage>
        <taxon>Bacteria</taxon>
        <taxon>Pseudomonadati</taxon>
        <taxon>Planctomycetota</taxon>
        <taxon>Planctomycetia</taxon>
        <taxon>Pirellulales</taxon>
        <taxon>Pirellulaceae</taxon>
        <taxon>Rhodopirellula</taxon>
    </lineage>
</organism>
<evidence type="ECO:0000313" key="3">
    <source>
        <dbReference type="Proteomes" id="UP000011885"/>
    </source>
</evidence>
<reference evidence="2 3" key="1">
    <citation type="journal article" date="2013" name="Mar. Genomics">
        <title>Expression of sulfatases in Rhodopirellula baltica and the diversity of sulfatases in the genus Rhodopirellula.</title>
        <authorList>
            <person name="Wegner C.E."/>
            <person name="Richter-Heitmann T."/>
            <person name="Klindworth A."/>
            <person name="Klockow C."/>
            <person name="Richter M."/>
            <person name="Achstetter T."/>
            <person name="Glockner F.O."/>
            <person name="Harder J."/>
        </authorList>
    </citation>
    <scope>NUCLEOTIDE SEQUENCE [LARGE SCALE GENOMIC DNA]</scope>
    <source>
        <strain evidence="2 3">SM41</strain>
    </source>
</reference>
<accession>M5UB88</accession>
<sequence>MAPIRFLAVITILIGATCANAGVIVQHEGGVAVSPSSNSKSELSDWVVSSNDDSTNHYFVNSDGDDDLGGVAATVVQSGGHALSCSCLVDLAMPKLSGTLAFANSVLPDCPLSDGILKPS</sequence>
<gene>
    <name evidence="2" type="ORF">RSSM_05304</name>
</gene>
<protein>
    <submittedName>
        <fullName evidence="2">Secreted protein</fullName>
    </submittedName>
</protein>
<dbReference type="AlphaFoldDB" id="M5UB88"/>
<evidence type="ECO:0000313" key="2">
    <source>
        <dbReference type="EMBL" id="EMI53253.1"/>
    </source>
</evidence>
<feature type="signal peptide" evidence="1">
    <location>
        <begin position="1"/>
        <end position="21"/>
    </location>
</feature>
<comment type="caution">
    <text evidence="2">The sequence shown here is derived from an EMBL/GenBank/DDBJ whole genome shotgun (WGS) entry which is preliminary data.</text>
</comment>
<keyword evidence="1" id="KW-0732">Signal</keyword>
<dbReference type="Proteomes" id="UP000011885">
    <property type="component" value="Unassembled WGS sequence"/>
</dbReference>
<name>M5UB88_9BACT</name>
<dbReference type="EMBL" id="ANOH01000365">
    <property type="protein sequence ID" value="EMI53253.1"/>
    <property type="molecule type" value="Genomic_DNA"/>
</dbReference>
<evidence type="ECO:0000256" key="1">
    <source>
        <dbReference type="SAM" id="SignalP"/>
    </source>
</evidence>